<dbReference type="Proteomes" id="UP001215280">
    <property type="component" value="Unassembled WGS sequence"/>
</dbReference>
<feature type="region of interest" description="Disordered" evidence="1">
    <location>
        <begin position="1"/>
        <end position="25"/>
    </location>
</feature>
<evidence type="ECO:0000313" key="2">
    <source>
        <dbReference type="EMBL" id="KAJ7764508.1"/>
    </source>
</evidence>
<evidence type="ECO:0000256" key="1">
    <source>
        <dbReference type="SAM" id="MobiDB-lite"/>
    </source>
</evidence>
<comment type="caution">
    <text evidence="2">The sequence shown here is derived from an EMBL/GenBank/DDBJ whole genome shotgun (WGS) entry which is preliminary data.</text>
</comment>
<sequence>MTGLATHESGPDSSTSLIAAAPSPQPPPAIFSFPDELLVEIAAAGQRDRDPAPVDQFQSEWNLSHVSRRFRDAIIGAPTLWTLVTVKLRVEGSVELFKLYLERSRACKIRVTLYEMSYRVMHMDSHFIAHQLRHLVPHIGRIWRLRLVSEVQESMDAMLVPFRDVAAPALEHLAIESYDQLDIPMNIFSSGAPNLTFFKLSSCILNFPVPPWTTHLTHLDLRSCSDSHDSEGNSFLSTFLTQCPALAHFFLDTTVMGLNRMKIPSLESLTVVTSNDGDALDLRRTFHDFEMPLLSSLVVQYTHGDQISALFNQTSHLSFPALTSLSFVNGGCECEYVSENRAVFQTISSPPLRLFPILSSLTLINQCFTEDILSDILGPTSQPWPSLKSVSICPKEGKLEVVYSTLQQVVRSRRQSQAALPNLWLSPPLFAKGYWEENGVDVELFDCSDLVAALH</sequence>
<reference evidence="2" key="1">
    <citation type="submission" date="2023-03" db="EMBL/GenBank/DDBJ databases">
        <title>Massive genome expansion in bonnet fungi (Mycena s.s.) driven by repeated elements and novel gene families across ecological guilds.</title>
        <authorList>
            <consortium name="Lawrence Berkeley National Laboratory"/>
            <person name="Harder C.B."/>
            <person name="Miyauchi S."/>
            <person name="Viragh M."/>
            <person name="Kuo A."/>
            <person name="Thoen E."/>
            <person name="Andreopoulos B."/>
            <person name="Lu D."/>
            <person name="Skrede I."/>
            <person name="Drula E."/>
            <person name="Henrissat B."/>
            <person name="Morin E."/>
            <person name="Kohler A."/>
            <person name="Barry K."/>
            <person name="LaButti K."/>
            <person name="Morin E."/>
            <person name="Salamov A."/>
            <person name="Lipzen A."/>
            <person name="Mereny Z."/>
            <person name="Hegedus B."/>
            <person name="Baldrian P."/>
            <person name="Stursova M."/>
            <person name="Weitz H."/>
            <person name="Taylor A."/>
            <person name="Grigoriev I.V."/>
            <person name="Nagy L.G."/>
            <person name="Martin F."/>
            <person name="Kauserud H."/>
        </authorList>
    </citation>
    <scope>NUCLEOTIDE SEQUENCE</scope>
    <source>
        <strain evidence="2">CBHHK188m</strain>
    </source>
</reference>
<dbReference type="SUPFAM" id="SSF52047">
    <property type="entry name" value="RNI-like"/>
    <property type="match status" value="1"/>
</dbReference>
<evidence type="ECO:0000313" key="3">
    <source>
        <dbReference type="Proteomes" id="UP001215280"/>
    </source>
</evidence>
<gene>
    <name evidence="2" type="ORF">DFH07DRAFT_1059053</name>
</gene>
<accession>A0AAD7NKM8</accession>
<name>A0AAD7NKM8_9AGAR</name>
<proteinExistence type="predicted"/>
<dbReference type="EMBL" id="JARJLG010000037">
    <property type="protein sequence ID" value="KAJ7764508.1"/>
    <property type="molecule type" value="Genomic_DNA"/>
</dbReference>
<keyword evidence="3" id="KW-1185">Reference proteome</keyword>
<dbReference type="InterPro" id="IPR032675">
    <property type="entry name" value="LRR_dom_sf"/>
</dbReference>
<protein>
    <recommendedName>
        <fullName evidence="4">F-box domain-containing protein</fullName>
    </recommendedName>
</protein>
<organism evidence="2 3">
    <name type="scientific">Mycena maculata</name>
    <dbReference type="NCBI Taxonomy" id="230809"/>
    <lineage>
        <taxon>Eukaryota</taxon>
        <taxon>Fungi</taxon>
        <taxon>Dikarya</taxon>
        <taxon>Basidiomycota</taxon>
        <taxon>Agaricomycotina</taxon>
        <taxon>Agaricomycetes</taxon>
        <taxon>Agaricomycetidae</taxon>
        <taxon>Agaricales</taxon>
        <taxon>Marasmiineae</taxon>
        <taxon>Mycenaceae</taxon>
        <taxon>Mycena</taxon>
    </lineage>
</organism>
<dbReference type="AlphaFoldDB" id="A0AAD7NKM8"/>
<evidence type="ECO:0008006" key="4">
    <source>
        <dbReference type="Google" id="ProtNLM"/>
    </source>
</evidence>
<dbReference type="Gene3D" id="3.80.10.10">
    <property type="entry name" value="Ribonuclease Inhibitor"/>
    <property type="match status" value="1"/>
</dbReference>